<sequence>MPSAAPERGFGLIEVLVTLLVLSVGLLGVAGVHLRGIESSRMGYHRSHAVWIATELAERMRANRDGVANGCYESRMVDHAVTATATYGADCGSGAEGRAVADADLADVEAALRSDPPPLPGGRVTVSCPDLASDCTIIVDWQHDNPDSLDASQYVLAVRFF</sequence>
<name>A0A3N1Y897_9GAMM</name>
<evidence type="ECO:0000259" key="2">
    <source>
        <dbReference type="Pfam" id="PF22150"/>
    </source>
</evidence>
<evidence type="ECO:0000313" key="4">
    <source>
        <dbReference type="Proteomes" id="UP000276634"/>
    </source>
</evidence>
<dbReference type="Pfam" id="PF07963">
    <property type="entry name" value="N_methyl"/>
    <property type="match status" value="1"/>
</dbReference>
<accession>A0A3N1Y897</accession>
<feature type="transmembrane region" description="Helical" evidence="1">
    <location>
        <begin position="12"/>
        <end position="34"/>
    </location>
</feature>
<dbReference type="NCBIfam" id="TIGR02523">
    <property type="entry name" value="type_IV_pilV"/>
    <property type="match status" value="1"/>
</dbReference>
<protein>
    <submittedName>
        <fullName evidence="3">Type IV pilus assembly protein PilV</fullName>
    </submittedName>
</protein>
<dbReference type="InterPro" id="IPR012902">
    <property type="entry name" value="N_methyl_site"/>
</dbReference>
<feature type="domain" description="Type IV pilin Tt1218-like" evidence="2">
    <location>
        <begin position="34"/>
        <end position="96"/>
    </location>
</feature>
<dbReference type="InterPro" id="IPR013362">
    <property type="entry name" value="Pilus_4_PilV"/>
</dbReference>
<organism evidence="3 4">
    <name type="scientific">Inmirania thermothiophila</name>
    <dbReference type="NCBI Taxonomy" id="1750597"/>
    <lineage>
        <taxon>Bacteria</taxon>
        <taxon>Pseudomonadati</taxon>
        <taxon>Pseudomonadota</taxon>
        <taxon>Gammaproteobacteria</taxon>
        <taxon>Chromatiales</taxon>
        <taxon>Ectothiorhodospiraceae</taxon>
        <taxon>Inmirania</taxon>
    </lineage>
</organism>
<comment type="caution">
    <text evidence="3">The sequence shown here is derived from an EMBL/GenBank/DDBJ whole genome shotgun (WGS) entry which is preliminary data.</text>
</comment>
<dbReference type="InterPro" id="IPR054402">
    <property type="entry name" value="Tt1218-like_dom"/>
</dbReference>
<keyword evidence="1" id="KW-0472">Membrane</keyword>
<gene>
    <name evidence="3" type="ORF">EDC57_0907</name>
</gene>
<keyword evidence="1" id="KW-1133">Transmembrane helix</keyword>
<proteinExistence type="predicted"/>
<evidence type="ECO:0000256" key="1">
    <source>
        <dbReference type="SAM" id="Phobius"/>
    </source>
</evidence>
<evidence type="ECO:0000313" key="3">
    <source>
        <dbReference type="EMBL" id="ROR34990.1"/>
    </source>
</evidence>
<dbReference type="Proteomes" id="UP000276634">
    <property type="component" value="Unassembled WGS sequence"/>
</dbReference>
<keyword evidence="1" id="KW-0812">Transmembrane</keyword>
<dbReference type="Pfam" id="PF22150">
    <property type="entry name" value="Tt1218-like"/>
    <property type="match status" value="1"/>
</dbReference>
<keyword evidence="4" id="KW-1185">Reference proteome</keyword>
<reference evidence="3 4" key="1">
    <citation type="submission" date="2018-11" db="EMBL/GenBank/DDBJ databases">
        <title>Genomic Encyclopedia of Type Strains, Phase IV (KMG-IV): sequencing the most valuable type-strain genomes for metagenomic binning, comparative biology and taxonomic classification.</title>
        <authorList>
            <person name="Goeker M."/>
        </authorList>
    </citation>
    <scope>NUCLEOTIDE SEQUENCE [LARGE SCALE GENOMIC DNA]</scope>
    <source>
        <strain evidence="3 4">DSM 100275</strain>
    </source>
</reference>
<dbReference type="RefSeq" id="WP_170165032.1">
    <property type="nucleotide sequence ID" value="NZ_RJVI01000001.1"/>
</dbReference>
<dbReference type="NCBIfam" id="TIGR02532">
    <property type="entry name" value="IV_pilin_GFxxxE"/>
    <property type="match status" value="1"/>
</dbReference>
<dbReference type="AlphaFoldDB" id="A0A3N1Y897"/>
<dbReference type="EMBL" id="RJVI01000001">
    <property type="protein sequence ID" value="ROR34990.1"/>
    <property type="molecule type" value="Genomic_DNA"/>
</dbReference>